<proteinExistence type="predicted"/>
<comment type="caution">
    <text evidence="2">The sequence shown here is derived from an EMBL/GenBank/DDBJ whole genome shotgun (WGS) entry which is preliminary data.</text>
</comment>
<dbReference type="EMBL" id="QXCT01000002">
    <property type="protein sequence ID" value="MDW9254504.1"/>
    <property type="molecule type" value="Genomic_DNA"/>
</dbReference>
<evidence type="ECO:0000313" key="3">
    <source>
        <dbReference type="Proteomes" id="UP001272137"/>
    </source>
</evidence>
<accession>A0AAW9CV94</accession>
<dbReference type="Proteomes" id="UP001272137">
    <property type="component" value="Unassembled WGS sequence"/>
</dbReference>
<feature type="region of interest" description="Disordered" evidence="1">
    <location>
        <begin position="1"/>
        <end position="21"/>
    </location>
</feature>
<feature type="compositionally biased region" description="Basic residues" evidence="1">
    <location>
        <begin position="1"/>
        <end position="10"/>
    </location>
</feature>
<evidence type="ECO:0000313" key="2">
    <source>
        <dbReference type="EMBL" id="MDW9254504.1"/>
    </source>
</evidence>
<sequence>MRRLRGVSPRRSREVPGAGRSVLADAGRRFAGAAKGGDDGSFRGGRRAGDMSFAVRSLSLRTG</sequence>
<dbReference type="AlphaFoldDB" id="A0AAW9CV94"/>
<name>A0AAW9CV94_BURTH</name>
<gene>
    <name evidence="2" type="ORF">C7S16_0414</name>
</gene>
<protein>
    <submittedName>
        <fullName evidence="2">Uncharacterized protein</fullName>
    </submittedName>
</protein>
<reference evidence="2" key="1">
    <citation type="submission" date="2018-08" db="EMBL/GenBank/DDBJ databases">
        <title>Identification of Burkholderia cepacia strains that express a Burkholderia pseudomallei-like capsular polysaccharide.</title>
        <authorList>
            <person name="Burtnick M.N."/>
            <person name="Vongsouvath M."/>
            <person name="Newton P."/>
            <person name="Wuthiekanun V."/>
            <person name="Limmathurotsakul D."/>
            <person name="Brett P.J."/>
            <person name="Chantratita N."/>
            <person name="Dance D.A."/>
        </authorList>
    </citation>
    <scope>NUCLEOTIDE SEQUENCE</scope>
    <source>
        <strain evidence="2">SBXCC001</strain>
    </source>
</reference>
<evidence type="ECO:0000256" key="1">
    <source>
        <dbReference type="SAM" id="MobiDB-lite"/>
    </source>
</evidence>
<organism evidence="2 3">
    <name type="scientific">Burkholderia thailandensis</name>
    <dbReference type="NCBI Taxonomy" id="57975"/>
    <lineage>
        <taxon>Bacteria</taxon>
        <taxon>Pseudomonadati</taxon>
        <taxon>Pseudomonadota</taxon>
        <taxon>Betaproteobacteria</taxon>
        <taxon>Burkholderiales</taxon>
        <taxon>Burkholderiaceae</taxon>
        <taxon>Burkholderia</taxon>
        <taxon>pseudomallei group</taxon>
    </lineage>
</organism>